<feature type="domain" description="C2H2-type" evidence="9">
    <location>
        <begin position="62"/>
        <end position="89"/>
    </location>
</feature>
<comment type="subcellular location">
    <subcellularLocation>
        <location evidence="1">Nucleus</location>
    </subcellularLocation>
</comment>
<evidence type="ECO:0000256" key="7">
    <source>
        <dbReference type="PROSITE-ProRule" id="PRU00042"/>
    </source>
</evidence>
<dbReference type="InterPro" id="IPR013087">
    <property type="entry name" value="Znf_C2H2_type"/>
</dbReference>
<evidence type="ECO:0000256" key="3">
    <source>
        <dbReference type="ARBA" id="ARBA00022737"/>
    </source>
</evidence>
<dbReference type="PANTHER" id="PTHR40626">
    <property type="entry name" value="MIP31509P"/>
    <property type="match status" value="1"/>
</dbReference>
<feature type="region of interest" description="Disordered" evidence="8">
    <location>
        <begin position="357"/>
        <end position="403"/>
    </location>
</feature>
<accession>A0A9P8CHC6</accession>
<dbReference type="CDD" id="cd12148">
    <property type="entry name" value="fungal_TF_MHR"/>
    <property type="match status" value="1"/>
</dbReference>
<name>A0A9P8CHC6_9HELO</name>
<evidence type="ECO:0000256" key="8">
    <source>
        <dbReference type="SAM" id="MobiDB-lite"/>
    </source>
</evidence>
<gene>
    <name evidence="10" type="ORF">BJ878DRAFT_502035</name>
</gene>
<evidence type="ECO:0000256" key="1">
    <source>
        <dbReference type="ARBA" id="ARBA00004123"/>
    </source>
</evidence>
<evidence type="ECO:0000256" key="5">
    <source>
        <dbReference type="ARBA" id="ARBA00022833"/>
    </source>
</evidence>
<feature type="region of interest" description="Disordered" evidence="8">
    <location>
        <begin position="110"/>
        <end position="175"/>
    </location>
</feature>
<dbReference type="Gene3D" id="3.30.160.60">
    <property type="entry name" value="Classic Zinc Finger"/>
    <property type="match status" value="1"/>
</dbReference>
<evidence type="ECO:0000256" key="4">
    <source>
        <dbReference type="ARBA" id="ARBA00022771"/>
    </source>
</evidence>
<dbReference type="GO" id="GO:0006351">
    <property type="term" value="P:DNA-templated transcription"/>
    <property type="evidence" value="ECO:0007669"/>
    <property type="project" value="InterPro"/>
</dbReference>
<dbReference type="Pfam" id="PF04082">
    <property type="entry name" value="Fungal_trans"/>
    <property type="match status" value="1"/>
</dbReference>
<keyword evidence="5" id="KW-0862">Zinc</keyword>
<keyword evidence="6" id="KW-0539">Nucleus</keyword>
<dbReference type="GO" id="GO:0000981">
    <property type="term" value="F:DNA-binding transcription factor activity, RNA polymerase II-specific"/>
    <property type="evidence" value="ECO:0007669"/>
    <property type="project" value="InterPro"/>
</dbReference>
<keyword evidence="4 7" id="KW-0863">Zinc-finger</keyword>
<proteinExistence type="predicted"/>
<dbReference type="SUPFAM" id="SSF57667">
    <property type="entry name" value="beta-beta-alpha zinc fingers"/>
    <property type="match status" value="1"/>
</dbReference>
<dbReference type="GO" id="GO:0008270">
    <property type="term" value="F:zinc ion binding"/>
    <property type="evidence" value="ECO:0007669"/>
    <property type="project" value="UniProtKB-KW"/>
</dbReference>
<dbReference type="InterPro" id="IPR051059">
    <property type="entry name" value="VerF-like"/>
</dbReference>
<protein>
    <submittedName>
        <fullName evidence="10">Fungal-specific transcription factor domain-containing protein</fullName>
    </submittedName>
</protein>
<dbReference type="PANTHER" id="PTHR40626:SF18">
    <property type="entry name" value="NICOTINATE CATABOLISM CLUSTER-SPECIFIC TRANSCRIPTION FACTOR"/>
    <property type="match status" value="1"/>
</dbReference>
<evidence type="ECO:0000313" key="10">
    <source>
        <dbReference type="EMBL" id="KAG9245326.1"/>
    </source>
</evidence>
<dbReference type="AlphaFoldDB" id="A0A9P8CHC6"/>
<sequence>MSSPIPGAANPTHSQESTTPSKGPGVVTTKEFACVFPGCTKAFTRAEHLHRHALNHNEGNGSACYRCSAVFKRRDLLERHMARHKEKDDEAGGEGLGKLLTRKRLWRNSAGEIVSKKRPEHEKERKPTNPRSAPSSAAAPRAVRSDTLSSQSPQSDLPMSPRSIETKPDPNGAEFTDPFLLARESSGQAQMLLAPMTDPRNMQGEDPSVKELETDSFQFLCNGSWGSVIQVGDINTETAQQVQLDSAATSTFPTMANYAWLFGNDPWPSGRSNGSNNGFHKHSINSTARDNLHSSQDSPMLNSPEQRRYPDTRLPPISRDRFSPVPGSGPVSTPSAHGVPAFAEFLAMSQSSTCLRETSARTSTEPSLPVRGLVAPPVRSHSVHTPPDSRSGPGYSGRTTSTRSRRLPIIGELARNAILGLVDIARPRAVDGRIISRHDPLLSNATLQHFSDLFFRRFNSTYPLLHQPTFDPVTADPLLLFAILQLGASYSTKDDHIFAVCLHNTMRSQIMSHTSFSLRPCLWILQTILLVDCFGKSRAGQLQYDMSQLFHTLLTNLIRKSEYFSARNPRYDDSHDLTYRWHSEIEIEQCRRLAFVAFTMSTQNALLFAQPLSISPTELQITLPWDTLTWEADNAESWVSLISTHRPQSFLPATKAFLNASSPKPPLLNGLSRNIILHGIIAFALDLERRELMLLGPIAIHGQHWKLLVAQAYDAWKSDFDTATKITIASIPEHQVFDFQKSSTAVAAFYHIASIALNIPLVSLQIFADAQHVLGRNIDAGERARALRHVDRWAAPGSMDGATSVSQAALLLRDGITKLHNWDAGDALHYHWCVYLATLTCWAFFTTVSESSKRSGNAAGGGRPHSDNSDWDARAEMNALISATTLATPEDLWRIRGKYHVSDLPRVMAKALGGIRWAVVQEGVIVLRHLSV</sequence>
<feature type="compositionally biased region" description="Low complexity" evidence="8">
    <location>
        <begin position="130"/>
        <end position="142"/>
    </location>
</feature>
<dbReference type="EMBL" id="MU253853">
    <property type="protein sequence ID" value="KAG9245326.1"/>
    <property type="molecule type" value="Genomic_DNA"/>
</dbReference>
<feature type="compositionally biased region" description="Polar residues" evidence="8">
    <location>
        <begin position="357"/>
        <end position="366"/>
    </location>
</feature>
<reference evidence="10" key="1">
    <citation type="journal article" date="2021" name="IMA Fungus">
        <title>Genomic characterization of three marine fungi, including Emericellopsis atlantica sp. nov. with signatures of a generalist lifestyle and marine biomass degradation.</title>
        <authorList>
            <person name="Hagestad O.C."/>
            <person name="Hou L."/>
            <person name="Andersen J.H."/>
            <person name="Hansen E.H."/>
            <person name="Altermark B."/>
            <person name="Li C."/>
            <person name="Kuhnert E."/>
            <person name="Cox R.J."/>
            <person name="Crous P.W."/>
            <person name="Spatafora J.W."/>
            <person name="Lail K."/>
            <person name="Amirebrahimi M."/>
            <person name="Lipzen A."/>
            <person name="Pangilinan J."/>
            <person name="Andreopoulos W."/>
            <person name="Hayes R.D."/>
            <person name="Ng V."/>
            <person name="Grigoriev I.V."/>
            <person name="Jackson S.A."/>
            <person name="Sutton T.D.S."/>
            <person name="Dobson A.D.W."/>
            <person name="Rama T."/>
        </authorList>
    </citation>
    <scope>NUCLEOTIDE SEQUENCE</scope>
    <source>
        <strain evidence="10">TRa3180A</strain>
    </source>
</reference>
<evidence type="ECO:0000256" key="6">
    <source>
        <dbReference type="ARBA" id="ARBA00023242"/>
    </source>
</evidence>
<dbReference type="PROSITE" id="PS50157">
    <property type="entry name" value="ZINC_FINGER_C2H2_2"/>
    <property type="match status" value="2"/>
</dbReference>
<dbReference type="GO" id="GO:0000785">
    <property type="term" value="C:chromatin"/>
    <property type="evidence" value="ECO:0007669"/>
    <property type="project" value="TreeGrafter"/>
</dbReference>
<dbReference type="Proteomes" id="UP000887226">
    <property type="component" value="Unassembled WGS sequence"/>
</dbReference>
<dbReference type="Pfam" id="PF00096">
    <property type="entry name" value="zf-C2H2"/>
    <property type="match status" value="1"/>
</dbReference>
<dbReference type="PROSITE" id="PS00028">
    <property type="entry name" value="ZINC_FINGER_C2H2_1"/>
    <property type="match status" value="2"/>
</dbReference>
<organism evidence="10 11">
    <name type="scientific">Calycina marina</name>
    <dbReference type="NCBI Taxonomy" id="1763456"/>
    <lineage>
        <taxon>Eukaryota</taxon>
        <taxon>Fungi</taxon>
        <taxon>Dikarya</taxon>
        <taxon>Ascomycota</taxon>
        <taxon>Pezizomycotina</taxon>
        <taxon>Leotiomycetes</taxon>
        <taxon>Helotiales</taxon>
        <taxon>Pezizellaceae</taxon>
        <taxon>Calycina</taxon>
    </lineage>
</organism>
<feature type="compositionally biased region" description="Low complexity" evidence="8">
    <location>
        <begin position="323"/>
        <end position="335"/>
    </location>
</feature>
<dbReference type="InterPro" id="IPR007219">
    <property type="entry name" value="XnlR_reg_dom"/>
</dbReference>
<dbReference type="SMART" id="SM00355">
    <property type="entry name" value="ZnF_C2H2"/>
    <property type="match status" value="2"/>
</dbReference>
<feature type="compositionally biased region" description="Low complexity" evidence="8">
    <location>
        <begin position="389"/>
        <end position="402"/>
    </location>
</feature>
<dbReference type="OrthoDB" id="1405595at2759"/>
<feature type="compositionally biased region" description="Polar residues" evidence="8">
    <location>
        <begin position="146"/>
        <end position="157"/>
    </location>
</feature>
<feature type="compositionally biased region" description="Polar residues" evidence="8">
    <location>
        <begin position="11"/>
        <end position="21"/>
    </location>
</feature>
<feature type="domain" description="C2H2-type" evidence="9">
    <location>
        <begin position="32"/>
        <end position="61"/>
    </location>
</feature>
<evidence type="ECO:0000313" key="11">
    <source>
        <dbReference type="Proteomes" id="UP000887226"/>
    </source>
</evidence>
<keyword evidence="11" id="KW-1185">Reference proteome</keyword>
<dbReference type="GO" id="GO:0000978">
    <property type="term" value="F:RNA polymerase II cis-regulatory region sequence-specific DNA binding"/>
    <property type="evidence" value="ECO:0007669"/>
    <property type="project" value="InterPro"/>
</dbReference>
<keyword evidence="3" id="KW-0677">Repeat</keyword>
<feature type="compositionally biased region" description="Polar residues" evidence="8">
    <location>
        <begin position="271"/>
        <end position="304"/>
    </location>
</feature>
<evidence type="ECO:0000256" key="2">
    <source>
        <dbReference type="ARBA" id="ARBA00022723"/>
    </source>
</evidence>
<comment type="caution">
    <text evidence="10">The sequence shown here is derived from an EMBL/GenBank/DDBJ whole genome shotgun (WGS) entry which is preliminary data.</text>
</comment>
<dbReference type="InterPro" id="IPR036236">
    <property type="entry name" value="Znf_C2H2_sf"/>
</dbReference>
<dbReference type="GO" id="GO:0005634">
    <property type="term" value="C:nucleus"/>
    <property type="evidence" value="ECO:0007669"/>
    <property type="project" value="UniProtKB-SubCell"/>
</dbReference>
<feature type="region of interest" description="Disordered" evidence="8">
    <location>
        <begin position="271"/>
        <end position="336"/>
    </location>
</feature>
<keyword evidence="2" id="KW-0479">Metal-binding</keyword>
<feature type="compositionally biased region" description="Basic and acidic residues" evidence="8">
    <location>
        <begin position="114"/>
        <end position="127"/>
    </location>
</feature>
<evidence type="ECO:0000259" key="9">
    <source>
        <dbReference type="PROSITE" id="PS50157"/>
    </source>
</evidence>
<feature type="region of interest" description="Disordered" evidence="8">
    <location>
        <begin position="1"/>
        <end position="25"/>
    </location>
</feature>